<reference evidence="1" key="1">
    <citation type="submission" date="2021-01" db="EMBL/GenBank/DDBJ databases">
        <authorList>
            <consortium name="Genoscope - CEA"/>
            <person name="William W."/>
        </authorList>
    </citation>
    <scope>NUCLEOTIDE SEQUENCE</scope>
</reference>
<accession>A0A8S1YHJ1</accession>
<sequence length="402" mass="46658">MKQRNYFNSDLTQNAKRACNSSTTQYFDFKTFLGSIENLFSQNSSSASYKEKFNISIGIQIQEDIQILGFQNLIVYVKHCVPTCRTLFKYYKLSNFFYGSLQLGGTLVFDADKNVKEITLQKDQKIYVYQIKEQNHSFHILNLQLSVQFLLFNSFKILQIQEVLHSSTKFVGSLLYSEGMSFQFANSQSLQFIRLKISFYIKSFQTDNKIQTILDDQIQGEIIKTSSKYTFDKIKKIIVRVSLALILMMQSGQRQYLEFILIILYLFQKENNQLLGFRNIIIDSDNLKRNFAVCGDFSTCQKCNTNYLLFQNGCVSTCSVHSSNCVNYSDTIANLFLDSCYLFSKRVIQFKYEYLKVKILPYPFLFIIDEVIESNEKVTIKINKNPIIALILLKISNGESKL</sequence>
<protein>
    <submittedName>
        <fullName evidence="1">Uncharacterized protein</fullName>
    </submittedName>
</protein>
<gene>
    <name evidence="1" type="ORF">PPENT_87.1.T1740051</name>
</gene>
<proteinExistence type="predicted"/>
<comment type="caution">
    <text evidence="1">The sequence shown here is derived from an EMBL/GenBank/DDBJ whole genome shotgun (WGS) entry which is preliminary data.</text>
</comment>
<name>A0A8S1YHJ1_9CILI</name>
<keyword evidence="2" id="KW-1185">Reference proteome</keyword>
<dbReference type="Proteomes" id="UP000689195">
    <property type="component" value="Unassembled WGS sequence"/>
</dbReference>
<evidence type="ECO:0000313" key="1">
    <source>
        <dbReference type="EMBL" id="CAD8213169.1"/>
    </source>
</evidence>
<evidence type="ECO:0000313" key="2">
    <source>
        <dbReference type="Proteomes" id="UP000689195"/>
    </source>
</evidence>
<organism evidence="1 2">
    <name type="scientific">Paramecium pentaurelia</name>
    <dbReference type="NCBI Taxonomy" id="43138"/>
    <lineage>
        <taxon>Eukaryota</taxon>
        <taxon>Sar</taxon>
        <taxon>Alveolata</taxon>
        <taxon>Ciliophora</taxon>
        <taxon>Intramacronucleata</taxon>
        <taxon>Oligohymenophorea</taxon>
        <taxon>Peniculida</taxon>
        <taxon>Parameciidae</taxon>
        <taxon>Paramecium</taxon>
    </lineage>
</organism>
<dbReference type="EMBL" id="CAJJDO010000174">
    <property type="protein sequence ID" value="CAD8213169.1"/>
    <property type="molecule type" value="Genomic_DNA"/>
</dbReference>
<dbReference type="AlphaFoldDB" id="A0A8S1YHJ1"/>